<evidence type="ECO:0008006" key="4">
    <source>
        <dbReference type="Google" id="ProtNLM"/>
    </source>
</evidence>
<dbReference type="KEGG" id="psoj:PHYSODRAFT_483810"/>
<accession>G4YTP4</accession>
<organism evidence="2 3">
    <name type="scientific">Phytophthora sojae (strain P6497)</name>
    <name type="common">Soybean stem and root rot agent</name>
    <name type="synonym">Phytophthora megasperma f. sp. glycines</name>
    <dbReference type="NCBI Taxonomy" id="1094619"/>
    <lineage>
        <taxon>Eukaryota</taxon>
        <taxon>Sar</taxon>
        <taxon>Stramenopiles</taxon>
        <taxon>Oomycota</taxon>
        <taxon>Peronosporomycetes</taxon>
        <taxon>Peronosporales</taxon>
        <taxon>Peronosporaceae</taxon>
        <taxon>Phytophthora</taxon>
    </lineage>
</organism>
<name>G4YTP4_PHYSP</name>
<evidence type="ECO:0000313" key="3">
    <source>
        <dbReference type="Proteomes" id="UP000002640"/>
    </source>
</evidence>
<reference evidence="2 3" key="1">
    <citation type="journal article" date="2006" name="Science">
        <title>Phytophthora genome sequences uncover evolutionary origins and mechanisms of pathogenesis.</title>
        <authorList>
            <person name="Tyler B.M."/>
            <person name="Tripathy S."/>
            <person name="Zhang X."/>
            <person name="Dehal P."/>
            <person name="Jiang R.H."/>
            <person name="Aerts A."/>
            <person name="Arredondo F.D."/>
            <person name="Baxter L."/>
            <person name="Bensasson D."/>
            <person name="Beynon J.L."/>
            <person name="Chapman J."/>
            <person name="Damasceno C.M."/>
            <person name="Dorrance A.E."/>
            <person name="Dou D."/>
            <person name="Dickerman A.W."/>
            <person name="Dubchak I.L."/>
            <person name="Garbelotto M."/>
            <person name="Gijzen M."/>
            <person name="Gordon S.G."/>
            <person name="Govers F."/>
            <person name="Grunwald N.J."/>
            <person name="Huang W."/>
            <person name="Ivors K.L."/>
            <person name="Jones R.W."/>
            <person name="Kamoun S."/>
            <person name="Krampis K."/>
            <person name="Lamour K.H."/>
            <person name="Lee M.K."/>
            <person name="McDonald W.H."/>
            <person name="Medina M."/>
            <person name="Meijer H.J."/>
            <person name="Nordberg E.K."/>
            <person name="Maclean D.J."/>
            <person name="Ospina-Giraldo M.D."/>
            <person name="Morris P.F."/>
            <person name="Phuntumart V."/>
            <person name="Putnam N.H."/>
            <person name="Rash S."/>
            <person name="Rose J.K."/>
            <person name="Sakihama Y."/>
            <person name="Salamov A.A."/>
            <person name="Savidor A."/>
            <person name="Scheuring C.F."/>
            <person name="Smith B.M."/>
            <person name="Sobral B.W."/>
            <person name="Terry A."/>
            <person name="Torto-Alalibo T.A."/>
            <person name="Win J."/>
            <person name="Xu Z."/>
            <person name="Zhang H."/>
            <person name="Grigoriev I.V."/>
            <person name="Rokhsar D.S."/>
            <person name="Boore J.L."/>
        </authorList>
    </citation>
    <scope>NUCLEOTIDE SEQUENCE [LARGE SCALE GENOMIC DNA]</scope>
    <source>
        <strain evidence="2 3">P6497</strain>
    </source>
</reference>
<gene>
    <name evidence="2" type="ORF">PHYSODRAFT_483810</name>
</gene>
<feature type="compositionally biased region" description="Basic residues" evidence="1">
    <location>
        <begin position="183"/>
        <end position="199"/>
    </location>
</feature>
<feature type="compositionally biased region" description="Polar residues" evidence="1">
    <location>
        <begin position="136"/>
        <end position="154"/>
    </location>
</feature>
<dbReference type="SMR" id="G4YTP4"/>
<dbReference type="EMBL" id="JH159152">
    <property type="protein sequence ID" value="EGZ24272.1"/>
    <property type="molecule type" value="Genomic_DNA"/>
</dbReference>
<evidence type="ECO:0000313" key="2">
    <source>
        <dbReference type="EMBL" id="EGZ24272.1"/>
    </source>
</evidence>
<keyword evidence="3" id="KW-1185">Reference proteome</keyword>
<proteinExistence type="predicted"/>
<dbReference type="Proteomes" id="UP000002640">
    <property type="component" value="Unassembled WGS sequence"/>
</dbReference>
<evidence type="ECO:0000256" key="1">
    <source>
        <dbReference type="SAM" id="MobiDB-lite"/>
    </source>
</evidence>
<sequence>METPLAHAFHPAPLDDELYPFLDGESVGSPEHEFFMSAYPASIADLDFAATVQALPAHQSDSPAPQQQHQLQLQLKAFDDGLLHQPLNLPQPQDSALLSPSALRDLKQPKAFFGASPRKNSRAGARQRPRPRVASAPSSTRSDSPACSPPSSVNGDGACSSLKDSEEILNAPVKSLTEEEKKLRRRAQVAKSARKHRNRQKEELARLREQVQMLQEQMAIMTHHQGSSSPTSIKREQDVITQHRKRKKVDDDEGVLTDRSIGLINMPPQKPHIQHWYHRLPVDTLERSTMLTRIADKRMVIGEQYIRSEFGPGTSYPLTDIKLNSNGPDLEIKQVRGRLVSGFTHHEVGEACWNSFSNFVFDVPERFRRHVTCERLMELDANTRYGRTIVPVLRDHKGRMVYFHSYFLVRRHVRDDYVMITWETITDDDLYPPAADEDPETTLRNDEVGCMILESERLPDQGVRTKFRSITHSTPPVGVMTHPRGKVNEAFLTVFCRNADIVENSAWNLLIKTHPNRIPKAEIVV</sequence>
<dbReference type="AlphaFoldDB" id="G4YTP4"/>
<protein>
    <recommendedName>
        <fullName evidence="4">BZIP domain-containing protein</fullName>
    </recommendedName>
</protein>
<dbReference type="InParanoid" id="G4YTP4"/>
<feature type="region of interest" description="Disordered" evidence="1">
    <location>
        <begin position="110"/>
        <end position="202"/>
    </location>
</feature>
<feature type="compositionally biased region" description="Basic residues" evidence="1">
    <location>
        <begin position="119"/>
        <end position="131"/>
    </location>
</feature>
<dbReference type="CDD" id="cd14686">
    <property type="entry name" value="bZIP"/>
    <property type="match status" value="1"/>
</dbReference>
<dbReference type="GeneID" id="20655669"/>
<dbReference type="RefSeq" id="XP_009519560.1">
    <property type="nucleotide sequence ID" value="XM_009521265.1"/>
</dbReference>
<dbReference type="OMA" id="HEVGEAC"/>